<reference evidence="2 3" key="2">
    <citation type="submission" date="2010-03" db="EMBL/GenBank/DDBJ databases">
        <authorList>
            <person name="Pajon A."/>
        </authorList>
    </citation>
    <scope>NUCLEOTIDE SEQUENCE [LARGE SCALE GENOMIC DNA]</scope>
    <source>
        <strain evidence="2 3">V10Sc8a</strain>
    </source>
</reference>
<evidence type="ECO:0000313" key="2">
    <source>
        <dbReference type="EMBL" id="CBL35036.1"/>
    </source>
</evidence>
<gene>
    <name evidence="2" type="ORF">ES1_21860</name>
</gene>
<dbReference type="EMBL" id="FP929059">
    <property type="protein sequence ID" value="CBL35036.1"/>
    <property type="molecule type" value="Genomic_DNA"/>
</dbReference>
<protein>
    <submittedName>
        <fullName evidence="2">Uncharacterized protein</fullName>
    </submittedName>
</protein>
<reference evidence="2 3" key="1">
    <citation type="submission" date="2010-03" db="EMBL/GenBank/DDBJ databases">
        <title>The genome sequence of Eubacterium siraeum V10Sc8a.</title>
        <authorList>
            <consortium name="metaHIT consortium -- http://www.metahit.eu/"/>
            <person name="Pajon A."/>
            <person name="Turner K."/>
            <person name="Parkhill J."/>
            <person name="Duncan S."/>
            <person name="Flint H."/>
        </authorList>
    </citation>
    <scope>NUCLEOTIDE SEQUENCE [LARGE SCALE GENOMIC DNA]</scope>
    <source>
        <strain evidence="2 3">V10Sc8a</strain>
    </source>
</reference>
<keyword evidence="1" id="KW-1133">Transmembrane helix</keyword>
<keyword evidence="1" id="KW-0812">Transmembrane</keyword>
<dbReference type="PATRIC" id="fig|717961.3.peg.2325"/>
<dbReference type="AlphaFoldDB" id="D4MMQ3"/>
<proteinExistence type="predicted"/>
<sequence length="39" mass="4407">MREFNWASAIICWGAFLTGSLFLFGFGKIIALLNDIKNK</sequence>
<accession>D4MMQ3</accession>
<organism evidence="2 3">
    <name type="scientific">[Eubacterium] siraeum V10Sc8a</name>
    <dbReference type="NCBI Taxonomy" id="717961"/>
    <lineage>
        <taxon>Bacteria</taxon>
        <taxon>Bacillati</taxon>
        <taxon>Bacillota</taxon>
        <taxon>Clostridia</taxon>
        <taxon>Eubacteriales</taxon>
        <taxon>Oscillospiraceae</taxon>
        <taxon>Oscillospiraceae incertae sedis</taxon>
    </lineage>
</organism>
<dbReference type="HOGENOM" id="CLU_3310000_0_0_9"/>
<dbReference type="Proteomes" id="UP000007050">
    <property type="component" value="Chromosome"/>
</dbReference>
<name>D4MMQ3_9FIRM</name>
<dbReference type="BioCyc" id="ESIR717961:G136L-1818-MONOMER"/>
<keyword evidence="1" id="KW-0472">Membrane</keyword>
<evidence type="ECO:0000256" key="1">
    <source>
        <dbReference type="SAM" id="Phobius"/>
    </source>
</evidence>
<feature type="transmembrane region" description="Helical" evidence="1">
    <location>
        <begin position="6"/>
        <end position="33"/>
    </location>
</feature>
<evidence type="ECO:0000313" key="3">
    <source>
        <dbReference type="Proteomes" id="UP000007050"/>
    </source>
</evidence>
<dbReference type="KEGG" id="esr:ES1_21860"/>